<proteinExistence type="predicted"/>
<accession>A0ABQ1VMI8</accession>
<keyword evidence="1" id="KW-0732">Signal</keyword>
<feature type="signal peptide" evidence="1">
    <location>
        <begin position="1"/>
        <end position="23"/>
    </location>
</feature>
<sequence>MTPHRFITAALLTVLLISPAAKAQAPVCVPPEEPWVPERDADIEAYVDLVAADFERYFSALTQHFQCLDQAWQDSLAGARAVSAARETFVQRATALGLRARLGVDPQPPSDGGRK</sequence>
<evidence type="ECO:0000256" key="1">
    <source>
        <dbReference type="SAM" id="SignalP"/>
    </source>
</evidence>
<comment type="caution">
    <text evidence="2">The sequence shown here is derived from an EMBL/GenBank/DDBJ whole genome shotgun (WGS) entry which is preliminary data.</text>
</comment>
<evidence type="ECO:0008006" key="4">
    <source>
        <dbReference type="Google" id="ProtNLM"/>
    </source>
</evidence>
<reference evidence="3" key="1">
    <citation type="journal article" date="2019" name="Int. J. Syst. Evol. Microbiol.">
        <title>The Global Catalogue of Microorganisms (GCM) 10K type strain sequencing project: providing services to taxonomists for standard genome sequencing and annotation.</title>
        <authorList>
            <consortium name="The Broad Institute Genomics Platform"/>
            <consortium name="The Broad Institute Genome Sequencing Center for Infectious Disease"/>
            <person name="Wu L."/>
            <person name="Ma J."/>
        </authorList>
    </citation>
    <scope>NUCLEOTIDE SEQUENCE [LARGE SCALE GENOMIC DNA]</scope>
    <source>
        <strain evidence="3">CGMCC 1.15419</strain>
    </source>
</reference>
<feature type="chain" id="PRO_5046066400" description="UrcA family protein" evidence="1">
    <location>
        <begin position="24"/>
        <end position="115"/>
    </location>
</feature>
<dbReference type="RefSeq" id="WP_188717094.1">
    <property type="nucleotide sequence ID" value="NZ_BMIV01000029.1"/>
</dbReference>
<evidence type="ECO:0000313" key="2">
    <source>
        <dbReference type="EMBL" id="GGF80551.1"/>
    </source>
</evidence>
<dbReference type="EMBL" id="BMIV01000029">
    <property type="protein sequence ID" value="GGF80551.1"/>
    <property type="molecule type" value="Genomic_DNA"/>
</dbReference>
<protein>
    <recommendedName>
        <fullName evidence="4">UrcA family protein</fullName>
    </recommendedName>
</protein>
<evidence type="ECO:0000313" key="3">
    <source>
        <dbReference type="Proteomes" id="UP000640509"/>
    </source>
</evidence>
<organism evidence="2 3">
    <name type="scientific">Paracoccus acridae</name>
    <dbReference type="NCBI Taxonomy" id="1795310"/>
    <lineage>
        <taxon>Bacteria</taxon>
        <taxon>Pseudomonadati</taxon>
        <taxon>Pseudomonadota</taxon>
        <taxon>Alphaproteobacteria</taxon>
        <taxon>Rhodobacterales</taxon>
        <taxon>Paracoccaceae</taxon>
        <taxon>Paracoccus</taxon>
    </lineage>
</organism>
<name>A0ABQ1VMI8_9RHOB</name>
<dbReference type="Proteomes" id="UP000640509">
    <property type="component" value="Unassembled WGS sequence"/>
</dbReference>
<gene>
    <name evidence="2" type="ORF">GCM10011402_36460</name>
</gene>
<keyword evidence="3" id="KW-1185">Reference proteome</keyword>